<name>A0A914UUQ3_9BILA</name>
<accession>A0A914UUQ3</accession>
<protein>
    <submittedName>
        <fullName evidence="2">Uncharacterized protein</fullName>
    </submittedName>
</protein>
<dbReference type="AlphaFoldDB" id="A0A914UUQ3"/>
<keyword evidence="1" id="KW-1185">Reference proteome</keyword>
<proteinExistence type="predicted"/>
<dbReference type="WBParaSite" id="PSAMB.scaffold12290size2837.g34762.t1">
    <property type="protein sequence ID" value="PSAMB.scaffold12290size2837.g34762.t1"/>
    <property type="gene ID" value="PSAMB.scaffold12290size2837.g34762"/>
</dbReference>
<sequence length="145" mass="17119">AAIRFDSNDQWPADHAIWGSNDRYKKLLNYGEHSGYRSNLIVHGAKQYERNCSNFKNFVNSKPLIHHLTAEQRERLQANEENLQFSVNILKEWLINIAQAPNRLFALVVRFTPLYDVEYNPDYHYKELIRDNNNRTVKIVVVGWC</sequence>
<organism evidence="1 2">
    <name type="scientific">Plectus sambesii</name>
    <dbReference type="NCBI Taxonomy" id="2011161"/>
    <lineage>
        <taxon>Eukaryota</taxon>
        <taxon>Metazoa</taxon>
        <taxon>Ecdysozoa</taxon>
        <taxon>Nematoda</taxon>
        <taxon>Chromadorea</taxon>
        <taxon>Plectida</taxon>
        <taxon>Plectina</taxon>
        <taxon>Plectoidea</taxon>
        <taxon>Plectidae</taxon>
        <taxon>Plectus</taxon>
    </lineage>
</organism>
<reference evidence="2" key="1">
    <citation type="submission" date="2022-11" db="UniProtKB">
        <authorList>
            <consortium name="WormBaseParasite"/>
        </authorList>
    </citation>
    <scope>IDENTIFICATION</scope>
</reference>
<evidence type="ECO:0000313" key="1">
    <source>
        <dbReference type="Proteomes" id="UP000887566"/>
    </source>
</evidence>
<evidence type="ECO:0000313" key="2">
    <source>
        <dbReference type="WBParaSite" id="PSAMB.scaffold12290size2837.g34762.t1"/>
    </source>
</evidence>
<dbReference type="Proteomes" id="UP000887566">
    <property type="component" value="Unplaced"/>
</dbReference>